<dbReference type="Gene3D" id="3.40.33.10">
    <property type="entry name" value="CAP"/>
    <property type="match status" value="1"/>
</dbReference>
<name>A0A8S3ZBJ1_9EUPU</name>
<feature type="non-terminal residue" evidence="2">
    <location>
        <position position="1"/>
    </location>
</feature>
<keyword evidence="3" id="KW-1185">Reference proteome</keyword>
<dbReference type="InterPro" id="IPR035940">
    <property type="entry name" value="CAP_sf"/>
</dbReference>
<feature type="non-terminal residue" evidence="2">
    <location>
        <position position="102"/>
    </location>
</feature>
<feature type="domain" description="SCP" evidence="1">
    <location>
        <begin position="12"/>
        <end position="46"/>
    </location>
</feature>
<dbReference type="SUPFAM" id="SSF55797">
    <property type="entry name" value="PR-1-like"/>
    <property type="match status" value="1"/>
</dbReference>
<evidence type="ECO:0000259" key="1">
    <source>
        <dbReference type="Pfam" id="PF00188"/>
    </source>
</evidence>
<accession>A0A8S3ZBJ1</accession>
<comment type="caution">
    <text evidence="2">The sequence shown here is derived from an EMBL/GenBank/DDBJ whole genome shotgun (WGS) entry which is preliminary data.</text>
</comment>
<protein>
    <recommendedName>
        <fullName evidence="1">SCP domain-containing protein</fullName>
    </recommendedName>
</protein>
<dbReference type="InterPro" id="IPR014044">
    <property type="entry name" value="CAP_dom"/>
</dbReference>
<dbReference type="AlphaFoldDB" id="A0A8S3ZBJ1"/>
<evidence type="ECO:0000313" key="2">
    <source>
        <dbReference type="EMBL" id="CAG5125215.1"/>
    </source>
</evidence>
<organism evidence="2 3">
    <name type="scientific">Candidula unifasciata</name>
    <dbReference type="NCBI Taxonomy" id="100452"/>
    <lineage>
        <taxon>Eukaryota</taxon>
        <taxon>Metazoa</taxon>
        <taxon>Spiralia</taxon>
        <taxon>Lophotrochozoa</taxon>
        <taxon>Mollusca</taxon>
        <taxon>Gastropoda</taxon>
        <taxon>Heterobranchia</taxon>
        <taxon>Euthyneura</taxon>
        <taxon>Panpulmonata</taxon>
        <taxon>Eupulmonata</taxon>
        <taxon>Stylommatophora</taxon>
        <taxon>Helicina</taxon>
        <taxon>Helicoidea</taxon>
        <taxon>Geomitridae</taxon>
        <taxon>Candidula</taxon>
    </lineage>
</organism>
<dbReference type="EMBL" id="CAJHNH020001990">
    <property type="protein sequence ID" value="CAG5125215.1"/>
    <property type="molecule type" value="Genomic_DNA"/>
</dbReference>
<evidence type="ECO:0000313" key="3">
    <source>
        <dbReference type="Proteomes" id="UP000678393"/>
    </source>
</evidence>
<dbReference type="Pfam" id="PF00188">
    <property type="entry name" value="CAP"/>
    <property type="match status" value="1"/>
</dbReference>
<reference evidence="2" key="1">
    <citation type="submission" date="2021-04" db="EMBL/GenBank/DDBJ databases">
        <authorList>
            <consortium name="Molecular Ecology Group"/>
        </authorList>
    </citation>
    <scope>NUCLEOTIDE SEQUENCE</scope>
</reference>
<sequence>MLTASEIQQLTSAHNRIRSAKNRDPLTWDPYLERWAQWIVRCHSDYPGPAHSYTNFERLELGDDLYRKICSWPSEGQVANIQLIHACRTPYDESRCNHYTNV</sequence>
<gene>
    <name evidence="2" type="ORF">CUNI_LOCUS10773</name>
</gene>
<dbReference type="OrthoDB" id="414826at2759"/>
<dbReference type="Proteomes" id="UP000678393">
    <property type="component" value="Unassembled WGS sequence"/>
</dbReference>
<proteinExistence type="predicted"/>